<reference evidence="4 5" key="1">
    <citation type="journal article" date="2024" name="J. Plant Pathol.">
        <title>Sequence and assembly of the genome of Seiridium unicorne, isolate CBS 538.82, causal agent of cypress canker disease.</title>
        <authorList>
            <person name="Scali E."/>
            <person name="Rocca G.D."/>
            <person name="Danti R."/>
            <person name="Garbelotto M."/>
            <person name="Barberini S."/>
            <person name="Baroncelli R."/>
            <person name="Emiliani G."/>
        </authorList>
    </citation>
    <scope>NUCLEOTIDE SEQUENCE [LARGE SCALE GENOMIC DNA]</scope>
    <source>
        <strain evidence="4 5">BM-138-508</strain>
    </source>
</reference>
<dbReference type="Gene3D" id="3.40.50.300">
    <property type="entry name" value="P-loop containing nucleotide triphosphate hydrolases"/>
    <property type="match status" value="1"/>
</dbReference>
<proteinExistence type="inferred from homology"/>
<dbReference type="SUPFAM" id="SSF52540">
    <property type="entry name" value="P-loop containing nucleoside triphosphate hydrolases"/>
    <property type="match status" value="1"/>
</dbReference>
<evidence type="ECO:0000256" key="1">
    <source>
        <dbReference type="RuleBase" id="RU004560"/>
    </source>
</evidence>
<dbReference type="InterPro" id="IPR027417">
    <property type="entry name" value="P-loop_NTPase"/>
</dbReference>
<accession>A0ABR2USE5</accession>
<dbReference type="InterPro" id="IPR030379">
    <property type="entry name" value="G_SEPTIN_dom"/>
</dbReference>
<feature type="compositionally biased region" description="Basic and acidic residues" evidence="2">
    <location>
        <begin position="29"/>
        <end position="42"/>
    </location>
</feature>
<dbReference type="EMBL" id="JARVKF010000398">
    <property type="protein sequence ID" value="KAK9417432.1"/>
    <property type="molecule type" value="Genomic_DNA"/>
</dbReference>
<comment type="caution">
    <text evidence="4">The sequence shown here is derived from an EMBL/GenBank/DDBJ whole genome shotgun (WGS) entry which is preliminary data.</text>
</comment>
<feature type="compositionally biased region" description="Basic residues" evidence="2">
    <location>
        <begin position="422"/>
        <end position="434"/>
    </location>
</feature>
<feature type="compositionally biased region" description="Acidic residues" evidence="2">
    <location>
        <begin position="386"/>
        <end position="398"/>
    </location>
</feature>
<feature type="region of interest" description="Disordered" evidence="2">
    <location>
        <begin position="1"/>
        <end position="121"/>
    </location>
</feature>
<feature type="region of interest" description="Disordered" evidence="2">
    <location>
        <begin position="368"/>
        <end position="442"/>
    </location>
</feature>
<keyword evidence="5" id="KW-1185">Reference proteome</keyword>
<keyword evidence="1" id="KW-0342">GTP-binding</keyword>
<evidence type="ECO:0000313" key="5">
    <source>
        <dbReference type="Proteomes" id="UP001408356"/>
    </source>
</evidence>
<protein>
    <recommendedName>
        <fullName evidence="3">Septin-type G domain-containing protein</fullName>
    </recommendedName>
</protein>
<evidence type="ECO:0000256" key="2">
    <source>
        <dbReference type="SAM" id="MobiDB-lite"/>
    </source>
</evidence>
<dbReference type="PANTHER" id="PTHR18884">
    <property type="entry name" value="SEPTIN"/>
    <property type="match status" value="1"/>
</dbReference>
<sequence length="523" mass="58459">MSQEPPRRSSFGMLLRRSKSGDLGKGGRKQREQELLRQREAVPKSPPRLPDLYNGAQPPQLQTFGGDVRPDSLAIVSGQAHQPRYQPHYPASGRASMDPGRPSVSSNPPMPPIPDGGWVDPYARTESMTHRGRYSYASTAVSTINSPRRVRRRKDPTPFNILIMGTRGSGKTSFLEFLKTALALPEKKRSQRATEIGEEVTMKTTASGNFIPHYLESEIDGERIGLTLWDSEGFEKNIVDLQLREMSAFLESKFEDTFAEEMKVIRSPGVQDTHIHAVFLILDPARLDRNVSAAKAASSNGHHGDHSLSRIVGVLDEDLDLQVMRTLQGKTTVIPIISKADTITTKHMAVLKKNVWASLKKANFDPLEPLGLDADDAASDSSRIDEGDEDAVDDDSPDSAEHSEGSVDDDDLPIQGSTSPNPKRRSNNSVRRSKQLGEEDSDELPLLPMSIISPDLYEPEVIGRRFPWGFANPYDEEHCDFTKLKDAVFSDWRGDLREASREQWYEGWRTSRLNSHERSGRHR</sequence>
<keyword evidence="1" id="KW-0547">Nucleotide-binding</keyword>
<dbReference type="Proteomes" id="UP001408356">
    <property type="component" value="Unassembled WGS sequence"/>
</dbReference>
<dbReference type="Pfam" id="PF00735">
    <property type="entry name" value="Septin"/>
    <property type="match status" value="3"/>
</dbReference>
<gene>
    <name evidence="4" type="ORF">SUNI508_08792</name>
</gene>
<evidence type="ECO:0000259" key="3">
    <source>
        <dbReference type="PROSITE" id="PS51719"/>
    </source>
</evidence>
<feature type="domain" description="Septin-type G" evidence="3">
    <location>
        <begin position="155"/>
        <end position="515"/>
    </location>
</feature>
<comment type="similarity">
    <text evidence="1">Belongs to the TRAFAC class TrmE-Era-EngA-EngB-Septin-like GTPase superfamily. Septin GTPase family.</text>
</comment>
<evidence type="ECO:0000313" key="4">
    <source>
        <dbReference type="EMBL" id="KAK9417432.1"/>
    </source>
</evidence>
<dbReference type="PROSITE" id="PS51719">
    <property type="entry name" value="G_SEPTIN"/>
    <property type="match status" value="1"/>
</dbReference>
<name>A0ABR2USE5_9PEZI</name>
<organism evidence="4 5">
    <name type="scientific">Seiridium unicorne</name>
    <dbReference type="NCBI Taxonomy" id="138068"/>
    <lineage>
        <taxon>Eukaryota</taxon>
        <taxon>Fungi</taxon>
        <taxon>Dikarya</taxon>
        <taxon>Ascomycota</taxon>
        <taxon>Pezizomycotina</taxon>
        <taxon>Sordariomycetes</taxon>
        <taxon>Xylariomycetidae</taxon>
        <taxon>Amphisphaeriales</taxon>
        <taxon>Sporocadaceae</taxon>
        <taxon>Seiridium</taxon>
    </lineage>
</organism>